<dbReference type="Proteomes" id="UP000460435">
    <property type="component" value="Unassembled WGS sequence"/>
</dbReference>
<proteinExistence type="inferred from homology"/>
<dbReference type="AlphaFoldDB" id="A0A7K3MB42"/>
<feature type="transmembrane region" description="Helical" evidence="7">
    <location>
        <begin position="185"/>
        <end position="209"/>
    </location>
</feature>
<keyword evidence="6 7" id="KW-0472">Membrane</keyword>
<feature type="transmembrane region" description="Helical" evidence="7">
    <location>
        <begin position="134"/>
        <end position="154"/>
    </location>
</feature>
<evidence type="ECO:0000313" key="9">
    <source>
        <dbReference type="EMBL" id="NDL60514.1"/>
    </source>
</evidence>
<dbReference type="Gene3D" id="1.10.3720.10">
    <property type="entry name" value="MetI-like"/>
    <property type="match status" value="1"/>
</dbReference>
<organism evidence="9 10">
    <name type="scientific">Phytoactinopolyspora mesophila</name>
    <dbReference type="NCBI Taxonomy" id="2650750"/>
    <lineage>
        <taxon>Bacteria</taxon>
        <taxon>Bacillati</taxon>
        <taxon>Actinomycetota</taxon>
        <taxon>Actinomycetes</taxon>
        <taxon>Jiangellales</taxon>
        <taxon>Jiangellaceae</taxon>
        <taxon>Phytoactinopolyspora</taxon>
    </lineage>
</organism>
<keyword evidence="5 7" id="KW-1133">Transmembrane helix</keyword>
<dbReference type="InterPro" id="IPR051393">
    <property type="entry name" value="ABC_transporter_permease"/>
</dbReference>
<sequence length="327" mass="36590">MGRGLTALTATTAASPGAPSDTSALRAKRISRRRNTRAALLFISPWIIGFLVFTAWPIIYSGYLSLTNYDVINDPEFIGLDNYQRMLEDPKIRLALWNTFYFTVLQVPLYVMVSLALALLLYKAGRSAGFFRTAFFLPKMTPPVAVGILLLLLFNGQDGLINTVLGWVGIDGPAWTTDPTWVKPGLILISLWSVGSSVIILLAALQNVPQEMYDSARVDGANWWQQTFKITLPMISGAIFFIFIVNTIAAFQTFTEAYTAYFGAGNTTYSNDAALFYVIYLFQQGFEFLNMGYASAMAWLLFLIIMVFTAVQMTISKRFVYYEGEQR</sequence>
<evidence type="ECO:0000256" key="3">
    <source>
        <dbReference type="ARBA" id="ARBA00022475"/>
    </source>
</evidence>
<evidence type="ECO:0000256" key="6">
    <source>
        <dbReference type="ARBA" id="ARBA00023136"/>
    </source>
</evidence>
<dbReference type="GO" id="GO:0005886">
    <property type="term" value="C:plasma membrane"/>
    <property type="evidence" value="ECO:0007669"/>
    <property type="project" value="UniProtKB-SubCell"/>
</dbReference>
<keyword evidence="10" id="KW-1185">Reference proteome</keyword>
<comment type="similarity">
    <text evidence="7">Belongs to the binding-protein-dependent transport system permease family.</text>
</comment>
<keyword evidence="4 7" id="KW-0812">Transmembrane</keyword>
<dbReference type="PANTHER" id="PTHR30193:SF1">
    <property type="entry name" value="ABC TRANSPORTER PERMEASE PROTEIN YESP-RELATED"/>
    <property type="match status" value="1"/>
</dbReference>
<evidence type="ECO:0000256" key="2">
    <source>
        <dbReference type="ARBA" id="ARBA00022448"/>
    </source>
</evidence>
<protein>
    <submittedName>
        <fullName evidence="9">ABC transporter permease subunit</fullName>
    </submittedName>
</protein>
<gene>
    <name evidence="9" type="ORF">F7O44_25885</name>
</gene>
<reference evidence="9 10" key="1">
    <citation type="submission" date="2019-11" db="EMBL/GenBank/DDBJ databases">
        <authorList>
            <person name="Li X.-J."/>
            <person name="Feng X.-M."/>
        </authorList>
    </citation>
    <scope>NUCLEOTIDE SEQUENCE [LARGE SCALE GENOMIC DNA]</scope>
    <source>
        <strain evidence="9 10">XMNu-373</strain>
    </source>
</reference>
<evidence type="ECO:0000256" key="4">
    <source>
        <dbReference type="ARBA" id="ARBA00022692"/>
    </source>
</evidence>
<dbReference type="PANTHER" id="PTHR30193">
    <property type="entry name" value="ABC TRANSPORTER PERMEASE PROTEIN"/>
    <property type="match status" value="1"/>
</dbReference>
<evidence type="ECO:0000256" key="5">
    <source>
        <dbReference type="ARBA" id="ARBA00022989"/>
    </source>
</evidence>
<feature type="transmembrane region" description="Helical" evidence="7">
    <location>
        <begin position="291"/>
        <end position="311"/>
    </location>
</feature>
<keyword evidence="3" id="KW-1003">Cell membrane</keyword>
<comment type="subcellular location">
    <subcellularLocation>
        <location evidence="1 7">Cell membrane</location>
        <topology evidence="1 7">Multi-pass membrane protein</topology>
    </subcellularLocation>
</comment>
<feature type="transmembrane region" description="Helical" evidence="7">
    <location>
        <begin position="38"/>
        <end position="59"/>
    </location>
</feature>
<feature type="domain" description="ABC transmembrane type-1" evidence="8">
    <location>
        <begin position="96"/>
        <end position="312"/>
    </location>
</feature>
<dbReference type="InterPro" id="IPR000515">
    <property type="entry name" value="MetI-like"/>
</dbReference>
<name>A0A7K3MB42_9ACTN</name>
<dbReference type="EMBL" id="WLZY01000012">
    <property type="protein sequence ID" value="NDL60514.1"/>
    <property type="molecule type" value="Genomic_DNA"/>
</dbReference>
<dbReference type="GO" id="GO:0055085">
    <property type="term" value="P:transmembrane transport"/>
    <property type="evidence" value="ECO:0007669"/>
    <property type="project" value="InterPro"/>
</dbReference>
<feature type="transmembrane region" description="Helical" evidence="7">
    <location>
        <begin position="100"/>
        <end position="122"/>
    </location>
</feature>
<keyword evidence="2 7" id="KW-0813">Transport</keyword>
<feature type="transmembrane region" description="Helical" evidence="7">
    <location>
        <begin position="230"/>
        <end position="251"/>
    </location>
</feature>
<dbReference type="Pfam" id="PF00528">
    <property type="entry name" value="BPD_transp_1"/>
    <property type="match status" value="1"/>
</dbReference>
<dbReference type="SUPFAM" id="SSF160964">
    <property type="entry name" value="MalF N-terminal region-like"/>
    <property type="match status" value="1"/>
</dbReference>
<comment type="caution">
    <text evidence="9">The sequence shown here is derived from an EMBL/GenBank/DDBJ whole genome shotgun (WGS) entry which is preliminary data.</text>
</comment>
<dbReference type="CDD" id="cd06261">
    <property type="entry name" value="TM_PBP2"/>
    <property type="match status" value="1"/>
</dbReference>
<evidence type="ECO:0000256" key="7">
    <source>
        <dbReference type="RuleBase" id="RU363032"/>
    </source>
</evidence>
<accession>A0A7K3MB42</accession>
<dbReference type="SUPFAM" id="SSF161098">
    <property type="entry name" value="MetI-like"/>
    <property type="match status" value="1"/>
</dbReference>
<dbReference type="InterPro" id="IPR035906">
    <property type="entry name" value="MetI-like_sf"/>
</dbReference>
<evidence type="ECO:0000313" key="10">
    <source>
        <dbReference type="Proteomes" id="UP000460435"/>
    </source>
</evidence>
<evidence type="ECO:0000259" key="8">
    <source>
        <dbReference type="PROSITE" id="PS50928"/>
    </source>
</evidence>
<dbReference type="PROSITE" id="PS50928">
    <property type="entry name" value="ABC_TM1"/>
    <property type="match status" value="1"/>
</dbReference>
<evidence type="ECO:0000256" key="1">
    <source>
        <dbReference type="ARBA" id="ARBA00004651"/>
    </source>
</evidence>